<sequence>MGREFWLRKAAVLDRIALAEEVTYAPEVAAPAIETAEEAAGWLADFDHTHHTTHGPGKPLLTPPGRSYRPYVRQEYLAWIKTQTES</sequence>
<protein>
    <submittedName>
        <fullName evidence="1">Uncharacterized protein</fullName>
    </submittedName>
</protein>
<gene>
    <name evidence="1" type="ORF">DQ392_31830</name>
</gene>
<comment type="caution">
    <text evidence="1">The sequence shown here is derived from an EMBL/GenBank/DDBJ whole genome shotgun (WGS) entry which is preliminary data.</text>
</comment>
<organism evidence="1 2">
    <name type="scientific">Streptomyces reniochalinae</name>
    <dbReference type="NCBI Taxonomy" id="2250578"/>
    <lineage>
        <taxon>Bacteria</taxon>
        <taxon>Bacillati</taxon>
        <taxon>Actinomycetota</taxon>
        <taxon>Actinomycetes</taxon>
        <taxon>Kitasatosporales</taxon>
        <taxon>Streptomycetaceae</taxon>
        <taxon>Streptomyces</taxon>
    </lineage>
</organism>
<proteinExistence type="predicted"/>
<keyword evidence="2" id="KW-1185">Reference proteome</keyword>
<name>A0A367E668_9ACTN</name>
<dbReference type="EMBL" id="QOIM01000052">
    <property type="protein sequence ID" value="RCG13548.1"/>
    <property type="molecule type" value="Genomic_DNA"/>
</dbReference>
<accession>A0A367E668</accession>
<reference evidence="1 2" key="1">
    <citation type="submission" date="2018-06" db="EMBL/GenBank/DDBJ databases">
        <title>Streptomyces reniochalinae sp. nov. and Streptomyces diacarnus sp. nov. from marine sponges.</title>
        <authorList>
            <person name="Li L."/>
        </authorList>
    </citation>
    <scope>NUCLEOTIDE SEQUENCE [LARGE SCALE GENOMIC DNA]</scope>
    <source>
        <strain evidence="1 2">LHW50302</strain>
    </source>
</reference>
<dbReference type="AlphaFoldDB" id="A0A367E668"/>
<dbReference type="Proteomes" id="UP000253507">
    <property type="component" value="Unassembled WGS sequence"/>
</dbReference>
<evidence type="ECO:0000313" key="2">
    <source>
        <dbReference type="Proteomes" id="UP000253507"/>
    </source>
</evidence>
<evidence type="ECO:0000313" key="1">
    <source>
        <dbReference type="EMBL" id="RCG13548.1"/>
    </source>
</evidence>